<dbReference type="InterPro" id="IPR005478">
    <property type="entry name" value="Transketolase_bac-like"/>
</dbReference>
<dbReference type="InterPro" id="IPR055152">
    <property type="entry name" value="Transketolase-like_C_2"/>
</dbReference>
<dbReference type="InterPro" id="IPR005474">
    <property type="entry name" value="Transketolase_N"/>
</dbReference>
<evidence type="ECO:0000256" key="11">
    <source>
        <dbReference type="NCBIfam" id="TIGR00232"/>
    </source>
</evidence>
<evidence type="ECO:0000256" key="4">
    <source>
        <dbReference type="ARBA" id="ARBA00011738"/>
    </source>
</evidence>
<organism evidence="13 14">
    <name type="scientific">Acidiferrimicrobium australe</name>
    <dbReference type="NCBI Taxonomy" id="2664430"/>
    <lineage>
        <taxon>Bacteria</taxon>
        <taxon>Bacillati</taxon>
        <taxon>Actinomycetota</taxon>
        <taxon>Acidimicrobiia</taxon>
        <taxon>Acidimicrobiales</taxon>
        <taxon>Acidimicrobiaceae</taxon>
        <taxon>Acidiferrimicrobium</taxon>
    </lineage>
</organism>
<dbReference type="PANTHER" id="PTHR43522:SF2">
    <property type="entry name" value="TRANSKETOLASE 1-RELATED"/>
    <property type="match status" value="1"/>
</dbReference>
<keyword evidence="6 13" id="KW-0808">Transferase</keyword>
<dbReference type="SUPFAM" id="SSF52922">
    <property type="entry name" value="TK C-terminal domain-like"/>
    <property type="match status" value="1"/>
</dbReference>
<dbReference type="SMART" id="SM00861">
    <property type="entry name" value="Transket_pyr"/>
    <property type="match status" value="1"/>
</dbReference>
<comment type="similarity">
    <text evidence="3">Belongs to the transketolase family.</text>
</comment>
<comment type="cofactor">
    <cofactor evidence="1">
        <name>Mg(2+)</name>
        <dbReference type="ChEBI" id="CHEBI:18420"/>
    </cofactor>
</comment>
<dbReference type="PROSITE" id="PS00802">
    <property type="entry name" value="TRANSKETOLASE_2"/>
    <property type="match status" value="1"/>
</dbReference>
<dbReference type="InterPro" id="IPR020826">
    <property type="entry name" value="Transketolase_BS"/>
</dbReference>
<dbReference type="CDD" id="cd07033">
    <property type="entry name" value="TPP_PYR_DXS_TK_like"/>
    <property type="match status" value="1"/>
</dbReference>
<dbReference type="CDD" id="cd02012">
    <property type="entry name" value="TPP_TK"/>
    <property type="match status" value="1"/>
</dbReference>
<dbReference type="EC" id="2.2.1.1" evidence="5 11"/>
<sequence>MSDQDLEQRGINVIRGLAMDAPQRANAGHPGTAMALAPLAHVLWTRIMRYDPTEPDWPDRDRFVLSNGHACILQYAMLHLTGYDLSLDDIRNFRQLHSRTPGHPEVHHLPGIEVTTGPLGQGVGNGVGLGIAERILRARYGPELVDHHTFVICGDGDLMEGVSHEAASLAGHLGLGRLVYIYDDNHITIDGPTEMALSDDAVRRFESYGWHTDDIGDVANDTDALEAAVRRAMAVEDQPSLIVLRSHIGYPAPHLTDTSKAHGSPLGEDEVRATKEILGLPPDEQFFVPDDVLEMYRQAVPRGQALRKQWEERVAAWSGDREEWDALWSNQGRPGWQDLLPTWEKAGEQVATRHSINKVLNAVAPRIPGLVAGAADLTGNTGTKLDGAALQSREHPEGRAVAYGVREHAMGAAMNGMSLHGGVLPVGGTFFVFSDYMRPSVRLAALSEAKVIYFWSHDSVGLGEDGPTHQPVEQLAAMRAMPGLRLIRPADANESAQAFRVAVERNGPTALVLSRQNVPVLEDTATLAPEGVERGAYVLVQGDDDPDVVLIGTGSEVWVCVEAAKLLAGDGITARVVSMPSWDLFDEQDDDYQDRVLGPGSPILSVEAASSFGWARWADDSVAIDHFGESGPGESVLGDLGFLPEHVAERARALLDELDGLEYDDDEEDA</sequence>
<feature type="domain" description="Transketolase-like pyrimidine-binding" evidence="12">
    <location>
        <begin position="350"/>
        <end position="520"/>
    </location>
</feature>
<dbReference type="Pfam" id="PF02779">
    <property type="entry name" value="Transket_pyr"/>
    <property type="match status" value="1"/>
</dbReference>
<evidence type="ECO:0000256" key="7">
    <source>
        <dbReference type="ARBA" id="ARBA00022723"/>
    </source>
</evidence>
<evidence type="ECO:0000259" key="12">
    <source>
        <dbReference type="SMART" id="SM00861"/>
    </source>
</evidence>
<dbReference type="InterPro" id="IPR029061">
    <property type="entry name" value="THDP-binding"/>
</dbReference>
<evidence type="ECO:0000256" key="6">
    <source>
        <dbReference type="ARBA" id="ARBA00022679"/>
    </source>
</evidence>
<dbReference type="Gene3D" id="3.40.50.920">
    <property type="match status" value="1"/>
</dbReference>
<dbReference type="InterPro" id="IPR009014">
    <property type="entry name" value="Transketo_C/PFOR_II"/>
</dbReference>
<keyword evidence="14" id="KW-1185">Reference proteome</keyword>
<evidence type="ECO:0000313" key="13">
    <source>
        <dbReference type="EMBL" id="MST34904.1"/>
    </source>
</evidence>
<evidence type="ECO:0000256" key="8">
    <source>
        <dbReference type="ARBA" id="ARBA00022842"/>
    </source>
</evidence>
<name>A0ABW9QYF6_9ACTN</name>
<dbReference type="NCBIfam" id="TIGR00232">
    <property type="entry name" value="tktlase_bact"/>
    <property type="match status" value="1"/>
</dbReference>
<dbReference type="Proteomes" id="UP000437736">
    <property type="component" value="Unassembled WGS sequence"/>
</dbReference>
<dbReference type="GO" id="GO:0004802">
    <property type="term" value="F:transketolase activity"/>
    <property type="evidence" value="ECO:0007669"/>
    <property type="project" value="UniProtKB-EC"/>
</dbReference>
<comment type="subunit">
    <text evidence="4">Homodimer.</text>
</comment>
<keyword evidence="9" id="KW-0786">Thiamine pyrophosphate</keyword>
<accession>A0ABW9QYF6</accession>
<dbReference type="SUPFAM" id="SSF52518">
    <property type="entry name" value="Thiamin diphosphate-binding fold (THDP-binding)"/>
    <property type="match status" value="2"/>
</dbReference>
<gene>
    <name evidence="13" type="primary">tkt</name>
    <name evidence="13" type="ORF">GHK86_19525</name>
</gene>
<evidence type="ECO:0000256" key="9">
    <source>
        <dbReference type="ARBA" id="ARBA00023052"/>
    </source>
</evidence>
<dbReference type="Gene3D" id="3.40.50.970">
    <property type="match status" value="2"/>
</dbReference>
<proteinExistence type="inferred from homology"/>
<keyword evidence="8" id="KW-0460">Magnesium</keyword>
<protein>
    <recommendedName>
        <fullName evidence="5 11">Transketolase</fullName>
        <ecNumber evidence="5 11">2.2.1.1</ecNumber>
    </recommendedName>
</protein>
<evidence type="ECO:0000313" key="14">
    <source>
        <dbReference type="Proteomes" id="UP000437736"/>
    </source>
</evidence>
<evidence type="ECO:0000256" key="1">
    <source>
        <dbReference type="ARBA" id="ARBA00001946"/>
    </source>
</evidence>
<dbReference type="InterPro" id="IPR033247">
    <property type="entry name" value="Transketolase_fam"/>
</dbReference>
<dbReference type="Pfam" id="PF22613">
    <property type="entry name" value="Transketolase_C_1"/>
    <property type="match status" value="1"/>
</dbReference>
<reference evidence="13 14" key="1">
    <citation type="submission" date="2019-11" db="EMBL/GenBank/DDBJ databases">
        <title>Acidiferrimicrobium australis gen. nov., sp. nov., an acidophilic and obligately heterotrophic, member of the Actinobacteria that catalyses dissimilatory oxido- reduction of iron isolated from metal-rich acidic water in Chile.</title>
        <authorList>
            <person name="Gonzalez D."/>
            <person name="Huber K."/>
            <person name="Hedrich S."/>
            <person name="Rojas-Villalobos C."/>
            <person name="Quatrini R."/>
            <person name="Dinamarca M.A."/>
            <person name="Schwarz A."/>
            <person name="Canales C."/>
            <person name="Nancucheo I."/>
        </authorList>
    </citation>
    <scope>NUCLEOTIDE SEQUENCE [LARGE SCALE GENOMIC DNA]</scope>
    <source>
        <strain evidence="13 14">USS-CCA1</strain>
    </source>
</reference>
<dbReference type="Pfam" id="PF00456">
    <property type="entry name" value="Transketolase_N"/>
    <property type="match status" value="1"/>
</dbReference>
<evidence type="ECO:0000256" key="10">
    <source>
        <dbReference type="ARBA" id="ARBA00049473"/>
    </source>
</evidence>
<evidence type="ECO:0000256" key="5">
    <source>
        <dbReference type="ARBA" id="ARBA00013152"/>
    </source>
</evidence>
<evidence type="ECO:0000256" key="2">
    <source>
        <dbReference type="ARBA" id="ARBA00001964"/>
    </source>
</evidence>
<comment type="caution">
    <text evidence="13">The sequence shown here is derived from an EMBL/GenBank/DDBJ whole genome shotgun (WGS) entry which is preliminary data.</text>
</comment>
<dbReference type="PANTHER" id="PTHR43522">
    <property type="entry name" value="TRANSKETOLASE"/>
    <property type="match status" value="1"/>
</dbReference>
<keyword evidence="7" id="KW-0479">Metal-binding</keyword>
<dbReference type="InterPro" id="IPR005475">
    <property type="entry name" value="Transketolase-like_Pyr-bd"/>
</dbReference>
<evidence type="ECO:0000256" key="3">
    <source>
        <dbReference type="ARBA" id="ARBA00007131"/>
    </source>
</evidence>
<comment type="cofactor">
    <cofactor evidence="2">
        <name>thiamine diphosphate</name>
        <dbReference type="ChEBI" id="CHEBI:58937"/>
    </cofactor>
</comment>
<comment type="catalytic activity">
    <reaction evidence="10">
        <text>D-sedoheptulose 7-phosphate + D-glyceraldehyde 3-phosphate = aldehydo-D-ribose 5-phosphate + D-xylulose 5-phosphate</text>
        <dbReference type="Rhea" id="RHEA:10508"/>
        <dbReference type="ChEBI" id="CHEBI:57483"/>
        <dbReference type="ChEBI" id="CHEBI:57737"/>
        <dbReference type="ChEBI" id="CHEBI:58273"/>
        <dbReference type="ChEBI" id="CHEBI:59776"/>
        <dbReference type="EC" id="2.2.1.1"/>
    </reaction>
</comment>
<dbReference type="EMBL" id="WJHE01001290">
    <property type="protein sequence ID" value="MST34904.1"/>
    <property type="molecule type" value="Genomic_DNA"/>
</dbReference>